<sequence>MNQTLAKICQEMAGRVLELQRGLNTPERRLELADELQATIEKYLAFEKRKNRFSVRKDR</sequence>
<evidence type="ECO:0000313" key="2">
    <source>
        <dbReference type="Proteomes" id="UP000215884"/>
    </source>
</evidence>
<dbReference type="Proteomes" id="UP000215884">
    <property type="component" value="Chromosome"/>
</dbReference>
<dbReference type="OrthoDB" id="8244268at2"/>
<dbReference type="AlphaFoldDB" id="A0A2U8PZ25"/>
<dbReference type="KEGG" id="brq:CIT40_25440"/>
<gene>
    <name evidence="1" type="ORF">CIT40_25440</name>
</gene>
<organism evidence="1 2">
    <name type="scientific">Bradyrhizobium amphicarpaeae</name>
    <dbReference type="NCBI Taxonomy" id="1404768"/>
    <lineage>
        <taxon>Bacteria</taxon>
        <taxon>Pseudomonadati</taxon>
        <taxon>Pseudomonadota</taxon>
        <taxon>Alphaproteobacteria</taxon>
        <taxon>Hyphomicrobiales</taxon>
        <taxon>Nitrobacteraceae</taxon>
        <taxon>Bradyrhizobium</taxon>
    </lineage>
</organism>
<reference evidence="1 2" key="2">
    <citation type="journal article" date="2019" name="Int. J. Syst. Evol. Microbiol.">
        <title>Description and complete genome sequence of Bradyrhizobium amphicarpaeae sp. nov., harbouring photosystem and nitrogen-fixation genes.</title>
        <authorList>
            <person name="Bromfield E.S.P."/>
            <person name="Cloutier S."/>
            <person name="Nguyen H.D.T."/>
        </authorList>
    </citation>
    <scope>NUCLEOTIDE SEQUENCE [LARGE SCALE GENOMIC DNA]</scope>
    <source>
        <strain evidence="1 2">39S1MB</strain>
    </source>
</reference>
<reference evidence="1 2" key="1">
    <citation type="journal article" date="2017" name="Syst. Appl. Microbiol.">
        <title>Soybeans inoculated with root zone soils of Canadian native legumes harbour diverse and novel Bradyrhizobium spp. that possess agricultural potential.</title>
        <authorList>
            <person name="Bromfield E.S.P."/>
            <person name="Cloutier S."/>
            <person name="Tambong J.T."/>
            <person name="Tran Thi T.V."/>
        </authorList>
    </citation>
    <scope>NUCLEOTIDE SEQUENCE [LARGE SCALE GENOMIC DNA]</scope>
    <source>
        <strain evidence="1 2">39S1MB</strain>
    </source>
</reference>
<accession>A0A2U8PZ25</accession>
<proteinExistence type="predicted"/>
<dbReference type="RefSeq" id="WP_094893780.1">
    <property type="nucleotide sequence ID" value="NZ_CP029426.2"/>
</dbReference>
<dbReference type="EMBL" id="CP029426">
    <property type="protein sequence ID" value="AWM03047.1"/>
    <property type="molecule type" value="Genomic_DNA"/>
</dbReference>
<keyword evidence="2" id="KW-1185">Reference proteome</keyword>
<name>A0A2U8PZ25_9BRAD</name>
<protein>
    <submittedName>
        <fullName evidence="1">Uncharacterized protein</fullName>
    </submittedName>
</protein>
<evidence type="ECO:0000313" key="1">
    <source>
        <dbReference type="EMBL" id="AWM03047.1"/>
    </source>
</evidence>